<dbReference type="PANTHER" id="PTHR13318">
    <property type="entry name" value="PARTNER OF PAIRED, ISOFORM B-RELATED"/>
    <property type="match status" value="1"/>
</dbReference>
<protein>
    <submittedName>
        <fullName evidence="1">Uncharacterized protein</fullName>
    </submittedName>
</protein>
<accession>A0ABQ9GFX7</accession>
<gene>
    <name evidence="1" type="ORF">PR048_029560</name>
</gene>
<comment type="caution">
    <text evidence="1">The sequence shown here is derived from an EMBL/GenBank/DDBJ whole genome shotgun (WGS) entry which is preliminary data.</text>
</comment>
<dbReference type="Proteomes" id="UP001159363">
    <property type="component" value="Chromosome 12"/>
</dbReference>
<proteinExistence type="predicted"/>
<evidence type="ECO:0000313" key="1">
    <source>
        <dbReference type="EMBL" id="KAJ8870537.1"/>
    </source>
</evidence>
<sequence length="479" mass="54050">MPIHLRVPMLKEMTADQMTDTLVVTVFMMQTVSEAECMCSMQDLIEYFQDVPVSVCEDIIRRTFRREDLDPDVRLSILRLMLRPQCKALSTGMFPESSYVQLLDIIASQGTTLTYLNLKGVWPQGEQLNNLQEVIRNLPHLIVLKIPHVANDDVLATIGQHSHHLCKLDISGETDISRGGIEAFIFGIRNVPQFPLKVLSIGNPGEENIRTQDIALLINALPNLISLGCYSFVGSALTHTTAKETMLQYVHDTLTDSDRLQVISKLCPKLHSLYIDTPKAGVISSLFRLPQLRELKLNCFSCDELEKFLQQHENNLTSLELIVGRGDALNLHTIAARCPKLTTFECLKMTSLTHRDLAPFPCLEMFKISQAPITTISVSYVLSQCPQIKEFFVDYMLEITDGEMEELLRKTSFEHLEVFYVGSARNLTTNTVLLLLECCPMLGIIGNLGGWNVPPESVLHINQLIRDNNLDVNLVYLEY</sequence>
<dbReference type="Gene3D" id="3.80.10.10">
    <property type="entry name" value="Ribonuclease Inhibitor"/>
    <property type="match status" value="2"/>
</dbReference>
<evidence type="ECO:0000313" key="2">
    <source>
        <dbReference type="Proteomes" id="UP001159363"/>
    </source>
</evidence>
<dbReference type="SUPFAM" id="SSF52047">
    <property type="entry name" value="RNI-like"/>
    <property type="match status" value="1"/>
</dbReference>
<organism evidence="1 2">
    <name type="scientific">Dryococelus australis</name>
    <dbReference type="NCBI Taxonomy" id="614101"/>
    <lineage>
        <taxon>Eukaryota</taxon>
        <taxon>Metazoa</taxon>
        <taxon>Ecdysozoa</taxon>
        <taxon>Arthropoda</taxon>
        <taxon>Hexapoda</taxon>
        <taxon>Insecta</taxon>
        <taxon>Pterygota</taxon>
        <taxon>Neoptera</taxon>
        <taxon>Polyneoptera</taxon>
        <taxon>Phasmatodea</taxon>
        <taxon>Verophasmatodea</taxon>
        <taxon>Anareolatae</taxon>
        <taxon>Phasmatidae</taxon>
        <taxon>Eurycanthinae</taxon>
        <taxon>Dryococelus</taxon>
    </lineage>
</organism>
<reference evidence="1 2" key="1">
    <citation type="submission" date="2023-02" db="EMBL/GenBank/DDBJ databases">
        <title>LHISI_Scaffold_Assembly.</title>
        <authorList>
            <person name="Stuart O.P."/>
            <person name="Cleave R."/>
            <person name="Magrath M.J.L."/>
            <person name="Mikheyev A.S."/>
        </authorList>
    </citation>
    <scope>NUCLEOTIDE SEQUENCE [LARGE SCALE GENOMIC DNA]</scope>
    <source>
        <strain evidence="1">Daus_M_001</strain>
        <tissue evidence="1">Leg muscle</tissue>
    </source>
</reference>
<keyword evidence="2" id="KW-1185">Reference proteome</keyword>
<dbReference type="EMBL" id="JARBHB010000013">
    <property type="protein sequence ID" value="KAJ8870537.1"/>
    <property type="molecule type" value="Genomic_DNA"/>
</dbReference>
<name>A0ABQ9GFX7_9NEOP</name>
<dbReference type="InterPro" id="IPR032675">
    <property type="entry name" value="LRR_dom_sf"/>
</dbReference>